<organism evidence="1 2">
    <name type="scientific">Gossypium barbadense</name>
    <name type="common">Sea Island cotton</name>
    <name type="synonym">Hibiscus barbadensis</name>
    <dbReference type="NCBI Taxonomy" id="3634"/>
    <lineage>
        <taxon>Eukaryota</taxon>
        <taxon>Viridiplantae</taxon>
        <taxon>Streptophyta</taxon>
        <taxon>Embryophyta</taxon>
        <taxon>Tracheophyta</taxon>
        <taxon>Spermatophyta</taxon>
        <taxon>Magnoliopsida</taxon>
        <taxon>eudicotyledons</taxon>
        <taxon>Gunneridae</taxon>
        <taxon>Pentapetalae</taxon>
        <taxon>rosids</taxon>
        <taxon>malvids</taxon>
        <taxon>Malvales</taxon>
        <taxon>Malvaceae</taxon>
        <taxon>Malvoideae</taxon>
        <taxon>Gossypium</taxon>
    </lineage>
</organism>
<proteinExistence type="predicted"/>
<evidence type="ECO:0000313" key="1">
    <source>
        <dbReference type="EMBL" id="PPS11106.1"/>
    </source>
</evidence>
<dbReference type="AlphaFoldDB" id="A0A2P5Y692"/>
<accession>A0A2P5Y692</accession>
<sequence length="295" mass="32837">MIILGSRDNIFNSNAFPSSILKQVYAETNSSPPLLVLNEKTLMIFPLTCLLNEALCPGNTDLPSEVPKMSAEIEHPQNNWIHVGYEVSSDFVRLYINGEIAGELHLSSLLNDNSMPNGSRKRTLIGMTGDSNLQGFIHDAKVLPSTLSIKEQYVKDPPLRLSIDESSISDIEEDNGFWNIVGGKISSTIYPSTGILPQDIFLGCCSIEHLWPTGKQGTRGDLMLKLAYMQHVKKPKCQEAARAMHAAVKKRDQTVVLLPGEVCILNQKRWPCSLRPIDRSKSVLMLSNFNSFWLP</sequence>
<dbReference type="Proteomes" id="UP000239757">
    <property type="component" value="Unassembled WGS sequence"/>
</dbReference>
<evidence type="ECO:0000313" key="2">
    <source>
        <dbReference type="Proteomes" id="UP000239757"/>
    </source>
</evidence>
<name>A0A2P5Y692_GOSBA</name>
<reference evidence="1 2" key="1">
    <citation type="submission" date="2015-01" db="EMBL/GenBank/DDBJ databases">
        <title>Genome of allotetraploid Gossypium barbadense reveals genomic plasticity and fiber elongation in cotton evolution.</title>
        <authorList>
            <person name="Chen X."/>
            <person name="Liu X."/>
            <person name="Zhao B."/>
            <person name="Zheng H."/>
            <person name="Hu Y."/>
            <person name="Lu G."/>
            <person name="Yang C."/>
            <person name="Chen J."/>
            <person name="Shan C."/>
            <person name="Zhang L."/>
            <person name="Zhou Y."/>
            <person name="Wang L."/>
            <person name="Guo W."/>
            <person name="Bai Y."/>
            <person name="Ruan J."/>
            <person name="Shangguan X."/>
            <person name="Mao Y."/>
            <person name="Jiang J."/>
            <person name="Zhu Y."/>
            <person name="Lei J."/>
            <person name="Kang H."/>
            <person name="Chen S."/>
            <person name="He X."/>
            <person name="Wang R."/>
            <person name="Wang Y."/>
            <person name="Chen J."/>
            <person name="Wang L."/>
            <person name="Yu S."/>
            <person name="Wang B."/>
            <person name="Wei J."/>
            <person name="Song S."/>
            <person name="Lu X."/>
            <person name="Gao Z."/>
            <person name="Gu W."/>
            <person name="Deng X."/>
            <person name="Ma D."/>
            <person name="Wang S."/>
            <person name="Liang W."/>
            <person name="Fang L."/>
            <person name="Cai C."/>
            <person name="Zhu X."/>
            <person name="Zhou B."/>
            <person name="Zhang Y."/>
            <person name="Chen Z."/>
            <person name="Xu S."/>
            <person name="Zhu R."/>
            <person name="Wang S."/>
            <person name="Zhang T."/>
            <person name="Zhao G."/>
        </authorList>
    </citation>
    <scope>NUCLEOTIDE SEQUENCE [LARGE SCALE GENOMIC DNA]</scope>
    <source>
        <strain evidence="2">cv. Xinhai21</strain>
        <tissue evidence="1">Leaf</tissue>
    </source>
</reference>
<dbReference type="OrthoDB" id="10263919at2759"/>
<dbReference type="SUPFAM" id="SSF49899">
    <property type="entry name" value="Concanavalin A-like lectins/glucanases"/>
    <property type="match status" value="1"/>
</dbReference>
<gene>
    <name evidence="1" type="ORF">GOBAR_AA09524</name>
</gene>
<protein>
    <submittedName>
        <fullName evidence="1">Uncharacterized protein</fullName>
    </submittedName>
</protein>
<dbReference type="EMBL" id="KZ663635">
    <property type="protein sequence ID" value="PPS11106.1"/>
    <property type="molecule type" value="Genomic_DNA"/>
</dbReference>
<dbReference type="InterPro" id="IPR013320">
    <property type="entry name" value="ConA-like_dom_sf"/>
</dbReference>